<organism evidence="6 7">
    <name type="scientific">Stenotrophomonas acidaminiphila</name>
    <dbReference type="NCBI Taxonomy" id="128780"/>
    <lineage>
        <taxon>Bacteria</taxon>
        <taxon>Pseudomonadati</taxon>
        <taxon>Pseudomonadota</taxon>
        <taxon>Gammaproteobacteria</taxon>
        <taxon>Lysobacterales</taxon>
        <taxon>Lysobacteraceae</taxon>
        <taxon>Stenotrophomonas</taxon>
    </lineage>
</organism>
<feature type="DNA-binding region" description="OmpR/PhoB-type" evidence="3">
    <location>
        <begin position="11"/>
        <end position="114"/>
    </location>
</feature>
<evidence type="ECO:0000256" key="2">
    <source>
        <dbReference type="ARBA" id="ARBA00023125"/>
    </source>
</evidence>
<accession>A0A0S1B2P1</accession>
<dbReference type="SUPFAM" id="SSF82171">
    <property type="entry name" value="DPP6 N-terminal domain-like"/>
    <property type="match status" value="1"/>
</dbReference>
<comment type="similarity">
    <text evidence="1">Belongs to the TolB family.</text>
</comment>
<dbReference type="InterPro" id="IPR016032">
    <property type="entry name" value="Sig_transdc_resp-reg_C-effctor"/>
</dbReference>
<dbReference type="PANTHER" id="PTHR36842:SF1">
    <property type="entry name" value="PROTEIN TOLB"/>
    <property type="match status" value="1"/>
</dbReference>
<evidence type="ECO:0000313" key="6">
    <source>
        <dbReference type="EMBL" id="ALJ29238.1"/>
    </source>
</evidence>
<keyword evidence="7" id="KW-1185">Reference proteome</keyword>
<dbReference type="PATRIC" id="fig|128780.6.peg.2915"/>
<keyword evidence="4" id="KW-0812">Transmembrane</keyword>
<dbReference type="Proteomes" id="UP000061010">
    <property type="component" value="Chromosome"/>
</dbReference>
<dbReference type="Pfam" id="PF00486">
    <property type="entry name" value="Trans_reg_C"/>
    <property type="match status" value="1"/>
</dbReference>
<evidence type="ECO:0000256" key="1">
    <source>
        <dbReference type="ARBA" id="ARBA00009820"/>
    </source>
</evidence>
<name>A0A0S1B2P1_9GAMM</name>
<evidence type="ECO:0000313" key="7">
    <source>
        <dbReference type="Proteomes" id="UP000061010"/>
    </source>
</evidence>
<dbReference type="CDD" id="cd00383">
    <property type="entry name" value="trans_reg_C"/>
    <property type="match status" value="1"/>
</dbReference>
<dbReference type="InterPro" id="IPR011044">
    <property type="entry name" value="Quino_amine_DH_bsu"/>
</dbReference>
<dbReference type="Gene3D" id="2.120.10.30">
    <property type="entry name" value="TolB, C-terminal domain"/>
    <property type="match status" value="2"/>
</dbReference>
<reference evidence="6 7" key="1">
    <citation type="journal article" date="2015" name="Genome Announc.">
        <title>Complete Genome Sequencing of Stenotrophomonas acidaminiphila ZAC14D2_NAIMI4_2, a Multidrug-Resistant Strain Isolated from Sediments of a Polluted River in Mexico, Uncovers New Antibiotic Resistance Genes and a Novel Class-II Lasso Peptide Biosynthesis Gene Cluster.</title>
        <authorList>
            <person name="Vinuesa P."/>
            <person name="Ochoa-Sanchez L.E."/>
        </authorList>
    </citation>
    <scope>NUCLEOTIDE SEQUENCE [LARGE SCALE GENOMIC DNA]</scope>
    <source>
        <strain evidence="6 7">ZAC14D2_NAIMI4_2</strain>
    </source>
</reference>
<keyword evidence="2 3" id="KW-0238">DNA-binding</keyword>
<dbReference type="InterPro" id="IPR011659">
    <property type="entry name" value="WD40"/>
</dbReference>
<evidence type="ECO:0000259" key="5">
    <source>
        <dbReference type="PROSITE" id="PS51755"/>
    </source>
</evidence>
<dbReference type="PROSITE" id="PS51755">
    <property type="entry name" value="OMPR_PHOB"/>
    <property type="match status" value="1"/>
</dbReference>
<evidence type="ECO:0000256" key="4">
    <source>
        <dbReference type="SAM" id="Phobius"/>
    </source>
</evidence>
<proteinExistence type="inferred from homology"/>
<feature type="transmembrane region" description="Helical" evidence="4">
    <location>
        <begin position="171"/>
        <end position="191"/>
    </location>
</feature>
<dbReference type="GO" id="GO:0006355">
    <property type="term" value="P:regulation of DNA-templated transcription"/>
    <property type="evidence" value="ECO:0007669"/>
    <property type="project" value="InterPro"/>
</dbReference>
<keyword evidence="4" id="KW-1133">Transmembrane helix</keyword>
<dbReference type="Gene3D" id="1.10.10.10">
    <property type="entry name" value="Winged helix-like DNA-binding domain superfamily/Winged helix DNA-binding domain"/>
    <property type="match status" value="1"/>
</dbReference>
<dbReference type="AlphaFoldDB" id="A0A0S1B2P1"/>
<evidence type="ECO:0000256" key="3">
    <source>
        <dbReference type="PROSITE-ProRule" id="PRU01091"/>
    </source>
</evidence>
<dbReference type="SUPFAM" id="SSF46894">
    <property type="entry name" value="C-terminal effector domain of the bipartite response regulators"/>
    <property type="match status" value="1"/>
</dbReference>
<feature type="domain" description="OmpR/PhoB-type" evidence="5">
    <location>
        <begin position="11"/>
        <end position="114"/>
    </location>
</feature>
<dbReference type="GO" id="GO:0000160">
    <property type="term" value="P:phosphorelay signal transduction system"/>
    <property type="evidence" value="ECO:0007669"/>
    <property type="project" value="InterPro"/>
</dbReference>
<dbReference type="KEGG" id="sacz:AOT14_28840"/>
<dbReference type="InterPro" id="IPR001867">
    <property type="entry name" value="OmpR/PhoB-type_DNA-bd"/>
</dbReference>
<protein>
    <submittedName>
        <fullName evidence="6">Transcriptional regulator</fullName>
    </submittedName>
</protein>
<dbReference type="Gene3D" id="2.120.10.60">
    <property type="entry name" value="Tricorn protease N-terminal domain"/>
    <property type="match status" value="1"/>
</dbReference>
<dbReference type="GO" id="GO:0003677">
    <property type="term" value="F:DNA binding"/>
    <property type="evidence" value="ECO:0007669"/>
    <property type="project" value="UniProtKB-UniRule"/>
</dbReference>
<dbReference type="EMBL" id="CP012900">
    <property type="protein sequence ID" value="ALJ29238.1"/>
    <property type="molecule type" value="Genomic_DNA"/>
</dbReference>
<dbReference type="InterPro" id="IPR011042">
    <property type="entry name" value="6-blade_b-propeller_TolB-like"/>
</dbReference>
<dbReference type="SUPFAM" id="SSF50969">
    <property type="entry name" value="YVTN repeat-like/Quinoprotein amine dehydrogenase"/>
    <property type="match status" value="1"/>
</dbReference>
<dbReference type="InterPro" id="IPR036388">
    <property type="entry name" value="WH-like_DNA-bd_sf"/>
</dbReference>
<dbReference type="OrthoDB" id="626010at2"/>
<dbReference type="SMART" id="SM00862">
    <property type="entry name" value="Trans_reg_C"/>
    <property type="match status" value="1"/>
</dbReference>
<dbReference type="PANTHER" id="PTHR36842">
    <property type="entry name" value="PROTEIN TOLB HOMOLOG"/>
    <property type="match status" value="1"/>
</dbReference>
<gene>
    <name evidence="6" type="ORF">AOT14_28840</name>
</gene>
<sequence length="775" mass="83096">MEPIDSDLSNTERLHIGDCLIVLPSREVHAPGARRSVRLTPKAIGVLLVLARGAGNVVTRDELFAQVWPDTLPTNDVLTQAVTQLRKALSAGGAFPQGQEYIETIAKTGYRLRAPVAWEPEDEREAPAVGAQAQEPGRSALAAAGSAPVVELSSAAAPPRSGFWRRARRRLLLAAGLLLLFSSLTMAWLLWQRPATESALDAATADGTGVIGSPQRPYRLITARQGFGTFPALSPDGALVAFADESDGGSTLKVQSTGSTTSATLVKAPAGAKDRFPAWSPDGREIAFARFRADGSCEVLVVGATGGSARRATACDGAEMLSFSWMPDGRGLVFGSMTGRHGAPGIRTLELATGRWTALDYERGEGDFDYAPRYSPSGHQLGFIRNPQVGGVWVMAADGGGARRITSGSAEMRGWAWLDEHAIVFGRRIDSESRLYQVDLRSGLLKDLGVDDAQSPSVAGMGKLLAFVHRAPQFGLFRVPLDHPERKERLFASMGRDAQPMIAPDGQQLVFTSNRSGAFALWWARLGQPDSLRPVEGFRPEARQSPDWLADSQQVLVSGRDDDGRPGIYEVAPEQGQWKRLPVPVGEPLQAVYGPTANLVFVIGSEDDGLVTLSLFDRGGGRWRRLAQVPGASQVRYDRATQRVLFTRLAEGGLWSADAALSQASFRELSGEVPTRWRFRTWALGAEGAVAYLRQDGGCAVQLSRLDQSQPSRCLEAWAASATNGFSVAPDGDAVYVALAVSDGTDIGIMPVPESASRPSLGVLKWLPVLGKPDS</sequence>
<dbReference type="Pfam" id="PF07676">
    <property type="entry name" value="PD40"/>
    <property type="match status" value="3"/>
</dbReference>
<keyword evidence="4" id="KW-0472">Membrane</keyword>